<dbReference type="SUPFAM" id="SSF53649">
    <property type="entry name" value="Alkaline phosphatase-like"/>
    <property type="match status" value="1"/>
</dbReference>
<organism evidence="9 10">
    <name type="scientific">Stieleria bergensis</name>
    <dbReference type="NCBI Taxonomy" id="2528025"/>
    <lineage>
        <taxon>Bacteria</taxon>
        <taxon>Pseudomonadati</taxon>
        <taxon>Planctomycetota</taxon>
        <taxon>Planctomycetia</taxon>
        <taxon>Pirellulales</taxon>
        <taxon>Pirellulaceae</taxon>
        <taxon>Stieleria</taxon>
    </lineage>
</organism>
<evidence type="ECO:0000313" key="9">
    <source>
        <dbReference type="EMBL" id="QDT57612.1"/>
    </source>
</evidence>
<evidence type="ECO:0000259" key="8">
    <source>
        <dbReference type="Pfam" id="PF00884"/>
    </source>
</evidence>
<keyword evidence="3" id="KW-0479">Metal-binding</keyword>
<dbReference type="GO" id="GO:0005737">
    <property type="term" value="C:cytoplasm"/>
    <property type="evidence" value="ECO:0007669"/>
    <property type="project" value="TreeGrafter"/>
</dbReference>
<gene>
    <name evidence="9" type="primary">betC_1</name>
    <name evidence="9" type="ORF">SV7mr_00950</name>
</gene>
<dbReference type="PANTHER" id="PTHR45953">
    <property type="entry name" value="IDURONATE 2-SULFATASE"/>
    <property type="match status" value="1"/>
</dbReference>
<dbReference type="AlphaFoldDB" id="A0A517SNB6"/>
<dbReference type="GO" id="GO:0004423">
    <property type="term" value="F:iduronate-2-sulfatase activity"/>
    <property type="evidence" value="ECO:0007669"/>
    <property type="project" value="InterPro"/>
</dbReference>
<evidence type="ECO:0000256" key="5">
    <source>
        <dbReference type="ARBA" id="ARBA00022801"/>
    </source>
</evidence>
<keyword evidence="5 9" id="KW-0378">Hydrolase</keyword>
<feature type="region of interest" description="Disordered" evidence="7">
    <location>
        <begin position="271"/>
        <end position="292"/>
    </location>
</feature>
<dbReference type="EMBL" id="CP036272">
    <property type="protein sequence ID" value="QDT57612.1"/>
    <property type="molecule type" value="Genomic_DNA"/>
</dbReference>
<keyword evidence="10" id="KW-1185">Reference proteome</keyword>
<dbReference type="CDD" id="cd16030">
    <property type="entry name" value="iduronate-2-sulfatase"/>
    <property type="match status" value="1"/>
</dbReference>
<dbReference type="InterPro" id="IPR017850">
    <property type="entry name" value="Alkaline_phosphatase_core_sf"/>
</dbReference>
<dbReference type="Proteomes" id="UP000315003">
    <property type="component" value="Chromosome"/>
</dbReference>
<dbReference type="Pfam" id="PF00884">
    <property type="entry name" value="Sulfatase"/>
    <property type="match status" value="2"/>
</dbReference>
<name>A0A517SNB6_9BACT</name>
<evidence type="ECO:0000256" key="3">
    <source>
        <dbReference type="ARBA" id="ARBA00022723"/>
    </source>
</evidence>
<evidence type="ECO:0000256" key="2">
    <source>
        <dbReference type="ARBA" id="ARBA00008779"/>
    </source>
</evidence>
<evidence type="ECO:0000256" key="7">
    <source>
        <dbReference type="SAM" id="MobiDB-lite"/>
    </source>
</evidence>
<evidence type="ECO:0000313" key="10">
    <source>
        <dbReference type="Proteomes" id="UP000315003"/>
    </source>
</evidence>
<comment type="cofactor">
    <cofactor evidence="1">
        <name>Ca(2+)</name>
        <dbReference type="ChEBI" id="CHEBI:29108"/>
    </cofactor>
</comment>
<evidence type="ECO:0000256" key="6">
    <source>
        <dbReference type="ARBA" id="ARBA00022837"/>
    </source>
</evidence>
<dbReference type="Gene3D" id="3.40.720.10">
    <property type="entry name" value="Alkaline Phosphatase, subunit A"/>
    <property type="match status" value="1"/>
</dbReference>
<dbReference type="PANTHER" id="PTHR45953:SF1">
    <property type="entry name" value="IDURONATE 2-SULFATASE"/>
    <property type="match status" value="1"/>
</dbReference>
<reference evidence="9 10" key="1">
    <citation type="submission" date="2019-02" db="EMBL/GenBank/DDBJ databases">
        <title>Deep-cultivation of Planctomycetes and their phenomic and genomic characterization uncovers novel biology.</title>
        <authorList>
            <person name="Wiegand S."/>
            <person name="Jogler M."/>
            <person name="Boedeker C."/>
            <person name="Pinto D."/>
            <person name="Vollmers J."/>
            <person name="Rivas-Marin E."/>
            <person name="Kohn T."/>
            <person name="Peeters S.H."/>
            <person name="Heuer A."/>
            <person name="Rast P."/>
            <person name="Oberbeckmann S."/>
            <person name="Bunk B."/>
            <person name="Jeske O."/>
            <person name="Meyerdierks A."/>
            <person name="Storesund J.E."/>
            <person name="Kallscheuer N."/>
            <person name="Luecker S."/>
            <person name="Lage O.M."/>
            <person name="Pohl T."/>
            <person name="Merkel B.J."/>
            <person name="Hornburger P."/>
            <person name="Mueller R.-W."/>
            <person name="Bruemmer F."/>
            <person name="Labrenz M."/>
            <person name="Spormann A.M."/>
            <person name="Op den Camp H."/>
            <person name="Overmann J."/>
            <person name="Amann R."/>
            <person name="Jetten M.S.M."/>
            <person name="Mascher T."/>
            <person name="Medema M.H."/>
            <person name="Devos D.P."/>
            <person name="Kaster A.-K."/>
            <person name="Ovreas L."/>
            <person name="Rohde M."/>
            <person name="Galperin M.Y."/>
            <person name="Jogler C."/>
        </authorList>
    </citation>
    <scope>NUCLEOTIDE SEQUENCE [LARGE SCALE GENOMIC DNA]</scope>
    <source>
        <strain evidence="9 10">SV_7m_r</strain>
    </source>
</reference>
<sequence>MVFERIAARASWFLFVFVGLIGGQPMMPSCWGQPTSVVSATGTDSVSSPVRNVLLIMADDLKASVLGCYGDPHCQTPNLDRLAAKGLLFEHAYCQATWCAPSRRSMMFGRYRDQANVTLGQQLQDHAAYTARVGKIFHMRVPGDIIAGIDGLDQPKCWTERFNSPGPETHTPGLYACLNQNLFTRQLANRQSTKMPHRMFVTVQSDGDGTRQADYKAASQAIELLKQRRQSDQPFFLAVGLVRPHYPMVAPSHYFDDYPVDRIAMPANWKDDTSDIPKQGRAATTNARNSIGDFPENQKQMWSGYYASVAFMDAQVGRILDALEQHQLADSTAVIFTSDHGYHLGEHGWWQKSNLHEEVIRVPLIVRVPQQARGRSKSMVELIDLYPTVCQLMSVPTPAVAEGKSLLPVLQDPLKRLRQGALSIHNGHSLRTDHWHYMRYTDGSEELYDMQQDPGETRNLAGEPTPSKELLQMRQALQQRLREIKTVN</sequence>
<protein>
    <submittedName>
        <fullName evidence="9">Choline-sulfatase</fullName>
        <ecNumber evidence="9">3.1.6.6</ecNumber>
    </submittedName>
</protein>
<feature type="domain" description="Sulfatase N-terminal" evidence="8">
    <location>
        <begin position="205"/>
        <end position="394"/>
    </location>
</feature>
<keyword evidence="4" id="KW-0732">Signal</keyword>
<accession>A0A517SNB6</accession>
<dbReference type="InterPro" id="IPR000917">
    <property type="entry name" value="Sulfatase_N"/>
</dbReference>
<evidence type="ECO:0000256" key="4">
    <source>
        <dbReference type="ARBA" id="ARBA00022729"/>
    </source>
</evidence>
<dbReference type="InterPro" id="IPR035874">
    <property type="entry name" value="IDS"/>
</dbReference>
<feature type="domain" description="Sulfatase N-terminal" evidence="8">
    <location>
        <begin position="51"/>
        <end position="121"/>
    </location>
</feature>
<proteinExistence type="inferred from homology"/>
<dbReference type="GO" id="GO:0046872">
    <property type="term" value="F:metal ion binding"/>
    <property type="evidence" value="ECO:0007669"/>
    <property type="project" value="UniProtKB-KW"/>
</dbReference>
<keyword evidence="6" id="KW-0106">Calcium</keyword>
<evidence type="ECO:0000256" key="1">
    <source>
        <dbReference type="ARBA" id="ARBA00001913"/>
    </source>
</evidence>
<dbReference type="EC" id="3.1.6.6" evidence="9"/>
<comment type="similarity">
    <text evidence="2">Belongs to the sulfatase family.</text>
</comment>
<dbReference type="GO" id="GO:0047753">
    <property type="term" value="F:choline-sulfatase activity"/>
    <property type="evidence" value="ECO:0007669"/>
    <property type="project" value="UniProtKB-EC"/>
</dbReference>